<evidence type="ECO:0000256" key="6">
    <source>
        <dbReference type="ARBA" id="ARBA00048073"/>
    </source>
</evidence>
<comment type="catalytic activity">
    <reaction evidence="6">
        <text>glutathione = L-cysteinylglycine + 5-oxo-L-proline</text>
        <dbReference type="Rhea" id="RHEA:47724"/>
        <dbReference type="ChEBI" id="CHEBI:57925"/>
        <dbReference type="ChEBI" id="CHEBI:58402"/>
        <dbReference type="ChEBI" id="CHEBI:61694"/>
        <dbReference type="EC" id="4.3.2.7"/>
    </reaction>
</comment>
<dbReference type="Gene3D" id="3.10.490.10">
    <property type="entry name" value="Gamma-glutamyl cyclotransferase-like"/>
    <property type="match status" value="1"/>
</dbReference>
<dbReference type="Pfam" id="PF04752">
    <property type="entry name" value="ChaC"/>
    <property type="match status" value="1"/>
</dbReference>
<evidence type="ECO:0000256" key="2">
    <source>
        <dbReference type="ARBA" id="ARBA00012344"/>
    </source>
</evidence>
<accession>U5EWN2</accession>
<dbReference type="InterPro" id="IPR036568">
    <property type="entry name" value="GGCT-like_sf"/>
</dbReference>
<dbReference type="SUPFAM" id="SSF110857">
    <property type="entry name" value="Gamma-glutamyl cyclotransferase-like"/>
    <property type="match status" value="1"/>
</dbReference>
<name>U5EWN2_9DIPT</name>
<evidence type="ECO:0000256" key="3">
    <source>
        <dbReference type="ARBA" id="ARBA00023239"/>
    </source>
</evidence>
<evidence type="ECO:0000256" key="4">
    <source>
        <dbReference type="ARBA" id="ARBA00043195"/>
    </source>
</evidence>
<evidence type="ECO:0000256" key="1">
    <source>
        <dbReference type="ARBA" id="ARBA00009662"/>
    </source>
</evidence>
<feature type="non-terminal residue" evidence="7">
    <location>
        <position position="1"/>
    </location>
</feature>
<sequence>WKVDFPYEIRKTGYIKGYLRRFYQNSIDHRGTSENPGRVVTLIKSPDPDSKVWGMCYKIAECDREKVLEHLDLREINGFDRLYVKFYTHSPQTDSNVCNFEDEQQQEATKMILIYVAHENNPSFAGNINNLEDIAKQVLNSTGKSGTNREYVYKLAEAMRIHYPDVIDEHLFELERILLQHEDSQSKNEEIGNEFSDISNKNVSVIVQS</sequence>
<comment type="similarity">
    <text evidence="1">Belongs to the gamma-glutamylcyclotransferase family. ChaC subfamily.</text>
</comment>
<dbReference type="InterPro" id="IPR013024">
    <property type="entry name" value="GGCT-like"/>
</dbReference>
<organism evidence="7">
    <name type="scientific">Corethrella appendiculata</name>
    <dbReference type="NCBI Taxonomy" id="1370023"/>
    <lineage>
        <taxon>Eukaryota</taxon>
        <taxon>Metazoa</taxon>
        <taxon>Ecdysozoa</taxon>
        <taxon>Arthropoda</taxon>
        <taxon>Hexapoda</taxon>
        <taxon>Insecta</taxon>
        <taxon>Pterygota</taxon>
        <taxon>Neoptera</taxon>
        <taxon>Endopterygota</taxon>
        <taxon>Diptera</taxon>
        <taxon>Nematocera</taxon>
        <taxon>Culicoidea</taxon>
        <taxon>Chaoboridae</taxon>
        <taxon>Corethrella</taxon>
    </lineage>
</organism>
<dbReference type="AlphaFoldDB" id="U5EWN2"/>
<protein>
    <recommendedName>
        <fullName evidence="2">glutathione-specific gamma-glutamylcyclotransferase</fullName>
        <ecNumber evidence="2">4.3.2.7</ecNumber>
    </recommendedName>
    <alternativeName>
        <fullName evidence="4">Cation transport regulator-like protein 2</fullName>
    </alternativeName>
</protein>
<proteinExistence type="evidence at transcript level"/>
<dbReference type="EC" id="4.3.2.7" evidence="2"/>
<evidence type="ECO:0000256" key="5">
    <source>
        <dbReference type="ARBA" id="ARBA00045227"/>
    </source>
</evidence>
<reference evidence="7" key="1">
    <citation type="journal article" date="2014" name="Insect Biochem. Mol. Biol.">
        <title>An insight into the sialome of the frog biting fly, Corethrella appendiculata.</title>
        <authorList>
            <person name="Ribeiro J.M.C."/>
            <person name="Chagas A.C."/>
            <person name="Pham V.M."/>
            <person name="Lounibos L.P."/>
            <person name="Calvo E."/>
        </authorList>
    </citation>
    <scope>NUCLEOTIDE SEQUENCE</scope>
    <source>
        <tissue evidence="7">Salivary glands</tissue>
    </source>
</reference>
<dbReference type="PANTHER" id="PTHR12192">
    <property type="entry name" value="CATION TRANSPORT PROTEIN CHAC-RELATED"/>
    <property type="match status" value="1"/>
</dbReference>
<dbReference type="CDD" id="cd06661">
    <property type="entry name" value="GGCT_like"/>
    <property type="match status" value="1"/>
</dbReference>
<dbReference type="GO" id="GO:0061928">
    <property type="term" value="F:glutathione specific gamma-glutamylcyclotransferase activity"/>
    <property type="evidence" value="ECO:0007669"/>
    <property type="project" value="UniProtKB-EC"/>
</dbReference>
<dbReference type="PANTHER" id="PTHR12192:SF2">
    <property type="entry name" value="GLUTATHIONE-SPECIFIC GAMMA-GLUTAMYLCYCLOTRANSFERASE 2"/>
    <property type="match status" value="1"/>
</dbReference>
<dbReference type="EMBL" id="GANO01000486">
    <property type="protein sequence ID" value="JAB59385.1"/>
    <property type="molecule type" value="mRNA"/>
</dbReference>
<dbReference type="GO" id="GO:0005737">
    <property type="term" value="C:cytoplasm"/>
    <property type="evidence" value="ECO:0007669"/>
    <property type="project" value="TreeGrafter"/>
</dbReference>
<evidence type="ECO:0000313" key="7">
    <source>
        <dbReference type="EMBL" id="JAB59385.1"/>
    </source>
</evidence>
<dbReference type="GO" id="GO:0006751">
    <property type="term" value="P:glutathione catabolic process"/>
    <property type="evidence" value="ECO:0007669"/>
    <property type="project" value="InterPro"/>
</dbReference>
<comment type="function">
    <text evidence="5">Catalyzes the cleavage of glutathione into 5-oxo-L-proline and a Cys-Gly dipeptide. Acts specifically on glutathione, but not on other gamma-glutamyl peptides.</text>
</comment>
<dbReference type="InterPro" id="IPR006840">
    <property type="entry name" value="ChaC"/>
</dbReference>
<keyword evidence="3" id="KW-0456">Lyase</keyword>